<dbReference type="EMBL" id="CP037423">
    <property type="protein sequence ID" value="QDV41534.1"/>
    <property type="molecule type" value="Genomic_DNA"/>
</dbReference>
<sequence>MSVDLYAVCPCGNGKKIKFCKCKDSVGQMDQVLTMIEGGQVVPGLDRLKSILEEHPDAAWALAIRGRLLLDLREYESLSENAERFIRLQPSNPLALTQRAAALVFSQDVQGATDSLLEALNESGQEVDAFLMDVALIVAMGLAQSGVILSARVYALLAISSQGYEAEQANAFLAQLDTSPGVNHLLKSVPQLIERDADADWGERYDEAVGLLRSNKVLLAQDKFESLRRTAPNQAAILSGLFHCAVWRGDLERQTEMANQLSQVEALDLLTRQRYRAISGLLSPIGTLSVNAQTIHVEFEDIDQAEMALIASDRTEQLSAQRLSQLQIPEGEVRPRSAFFVSDRPLESNDQDVAAADCPASIALVAVFGRQTDRSAQAVAFDVTEDRVESVKGILLAAIPDGNVVLDEPHPIPMSFALDDRPIRQVQPKSMAELARFNRQFAASHDGKRACDLPLPMLAGKSLAAAADDDALAMERATVVRVLEGHERIVSLPGALADIYQISKVDPLPELQPTDETLGDVSAADFFRVNPDQLAAMQLYVLASNARATGGMTACNRFASKLVENTAADAANESENRMAMEGYILWMMSTPEPGESISISDQAIQFAKAHKLNFASILLARLELCLSMSDQDGFRQTIMEIEQNYGNDPSVMARVQQLLIQLGIIRPDGSLREAPGAPAAAPTEFTPAAPPEERPGGVWTPDSPAAPNPSAGGEGGKLWVPGMD</sequence>
<dbReference type="OrthoDB" id="242313at2"/>
<gene>
    <name evidence="2" type="ORF">Enr13x_13770</name>
</gene>
<dbReference type="RefSeq" id="WP_145385246.1">
    <property type="nucleotide sequence ID" value="NZ_CP037423.1"/>
</dbReference>
<feature type="region of interest" description="Disordered" evidence="1">
    <location>
        <begin position="671"/>
        <end position="724"/>
    </location>
</feature>
<keyword evidence="3" id="KW-1185">Reference proteome</keyword>
<proteinExistence type="predicted"/>
<dbReference type="KEGG" id="snep:Enr13x_13770"/>
<evidence type="ECO:0000313" key="2">
    <source>
        <dbReference type="EMBL" id="QDV41534.1"/>
    </source>
</evidence>
<name>A0A518HL10_9BACT</name>
<evidence type="ECO:0000313" key="3">
    <source>
        <dbReference type="Proteomes" id="UP000319004"/>
    </source>
</evidence>
<dbReference type="AlphaFoldDB" id="A0A518HL10"/>
<dbReference type="Gene3D" id="1.25.40.10">
    <property type="entry name" value="Tetratricopeptide repeat domain"/>
    <property type="match status" value="1"/>
</dbReference>
<dbReference type="Proteomes" id="UP000319004">
    <property type="component" value="Chromosome"/>
</dbReference>
<evidence type="ECO:0000256" key="1">
    <source>
        <dbReference type="SAM" id="MobiDB-lite"/>
    </source>
</evidence>
<dbReference type="InterPro" id="IPR011990">
    <property type="entry name" value="TPR-like_helical_dom_sf"/>
</dbReference>
<feature type="compositionally biased region" description="Low complexity" evidence="1">
    <location>
        <begin position="672"/>
        <end position="687"/>
    </location>
</feature>
<organism evidence="2 3">
    <name type="scientific">Stieleria neptunia</name>
    <dbReference type="NCBI Taxonomy" id="2527979"/>
    <lineage>
        <taxon>Bacteria</taxon>
        <taxon>Pseudomonadati</taxon>
        <taxon>Planctomycetota</taxon>
        <taxon>Planctomycetia</taxon>
        <taxon>Pirellulales</taxon>
        <taxon>Pirellulaceae</taxon>
        <taxon>Stieleria</taxon>
    </lineage>
</organism>
<protein>
    <submittedName>
        <fullName evidence="2">Uncharacterized protein</fullName>
    </submittedName>
</protein>
<accession>A0A518HL10</accession>
<reference evidence="2 3" key="1">
    <citation type="submission" date="2019-03" db="EMBL/GenBank/DDBJ databases">
        <title>Deep-cultivation of Planctomycetes and their phenomic and genomic characterization uncovers novel biology.</title>
        <authorList>
            <person name="Wiegand S."/>
            <person name="Jogler M."/>
            <person name="Boedeker C."/>
            <person name="Pinto D."/>
            <person name="Vollmers J."/>
            <person name="Rivas-Marin E."/>
            <person name="Kohn T."/>
            <person name="Peeters S.H."/>
            <person name="Heuer A."/>
            <person name="Rast P."/>
            <person name="Oberbeckmann S."/>
            <person name="Bunk B."/>
            <person name="Jeske O."/>
            <person name="Meyerdierks A."/>
            <person name="Storesund J.E."/>
            <person name="Kallscheuer N."/>
            <person name="Luecker S."/>
            <person name="Lage O.M."/>
            <person name="Pohl T."/>
            <person name="Merkel B.J."/>
            <person name="Hornburger P."/>
            <person name="Mueller R.-W."/>
            <person name="Bruemmer F."/>
            <person name="Labrenz M."/>
            <person name="Spormann A.M."/>
            <person name="Op den Camp H."/>
            <person name="Overmann J."/>
            <person name="Amann R."/>
            <person name="Jetten M.S.M."/>
            <person name="Mascher T."/>
            <person name="Medema M.H."/>
            <person name="Devos D.P."/>
            <person name="Kaster A.-K."/>
            <person name="Ovreas L."/>
            <person name="Rohde M."/>
            <person name="Galperin M.Y."/>
            <person name="Jogler C."/>
        </authorList>
    </citation>
    <scope>NUCLEOTIDE SEQUENCE [LARGE SCALE GENOMIC DNA]</scope>
    <source>
        <strain evidence="2 3">Enr13</strain>
    </source>
</reference>
<dbReference type="SUPFAM" id="SSF48452">
    <property type="entry name" value="TPR-like"/>
    <property type="match status" value="1"/>
</dbReference>